<evidence type="ECO:0000259" key="5">
    <source>
        <dbReference type="Pfam" id="PF00441"/>
    </source>
</evidence>
<proteinExistence type="inferred from homology"/>
<dbReference type="OrthoDB" id="9770681at2"/>
<comment type="similarity">
    <text evidence="2">Belongs to the acyl-CoA dehydrogenase family.</text>
</comment>
<dbReference type="EMBL" id="FQUZ01000016">
    <property type="protein sequence ID" value="SHF22709.1"/>
    <property type="molecule type" value="Genomic_DNA"/>
</dbReference>
<dbReference type="InterPro" id="IPR009100">
    <property type="entry name" value="AcylCoA_DH/oxidase_NM_dom_sf"/>
</dbReference>
<feature type="domain" description="Acyl-CoA dehydrogenase/oxidase N-terminal" evidence="7">
    <location>
        <begin position="11"/>
        <end position="121"/>
    </location>
</feature>
<dbReference type="NCBIfam" id="TIGR03207">
    <property type="entry name" value="cyc_hxne_CoA_dh"/>
    <property type="match status" value="1"/>
</dbReference>
<dbReference type="Gene3D" id="1.20.140.10">
    <property type="entry name" value="Butyryl-CoA Dehydrogenase, subunit A, domain 3"/>
    <property type="match status" value="1"/>
</dbReference>
<dbReference type="SUPFAM" id="SSF47203">
    <property type="entry name" value="Acyl-CoA dehydrogenase C-terminal domain-like"/>
    <property type="match status" value="1"/>
</dbReference>
<dbReference type="Gene3D" id="1.10.540.10">
    <property type="entry name" value="Acyl-CoA dehydrogenase/oxidase, N-terminal domain"/>
    <property type="match status" value="1"/>
</dbReference>
<dbReference type="AlphaFoldDB" id="A0A1M4ZXE2"/>
<sequence length="387" mass="42047">MSHTANPYLDEDLVALAEHARRFATARIAPGFQERDQTRVLDRDIMRAMGEMGFIAPELPEAFGGQGMGCLAAGVIHEEIARADLSISYINLLASLNGKILSTYGEPEVVQPWLQKLTAGETIIAIALTEPRGGSDAGNLRLKVERDGDSYILNGEKTSISAADQAGAAVVFGRTGTPESAAHGVTALFVPLDTPGITTNRFDCHGQRAIGRGSIFFENVRIPVNHRLGDENKGFVQVMQGFDFSRALIGLQVLAVAKVALEETWEYAAQRDAFGKPLTAFQGVSHPLADHETQVEAARLLCLQALWLNDRKLPHSAEAAMCKWWAPKLAYDVVHQCLLTHGHGGYDRGLMEQRLRDVLGFQIGDGTAQIMKTIIARTRAGRQAVPA</sequence>
<evidence type="ECO:0000256" key="2">
    <source>
        <dbReference type="ARBA" id="ARBA00009347"/>
    </source>
</evidence>
<name>A0A1M4ZXE2_9BURK</name>
<dbReference type="SUPFAM" id="SSF56645">
    <property type="entry name" value="Acyl-CoA dehydrogenase NM domain-like"/>
    <property type="match status" value="1"/>
</dbReference>
<dbReference type="Pfam" id="PF00441">
    <property type="entry name" value="Acyl-CoA_dh_1"/>
    <property type="match status" value="1"/>
</dbReference>
<dbReference type="Pfam" id="PF02771">
    <property type="entry name" value="Acyl-CoA_dh_N"/>
    <property type="match status" value="1"/>
</dbReference>
<comment type="cofactor">
    <cofactor evidence="1">
        <name>FAD</name>
        <dbReference type="ChEBI" id="CHEBI:57692"/>
    </cofactor>
</comment>
<dbReference type="Proteomes" id="UP000184327">
    <property type="component" value="Unassembled WGS sequence"/>
</dbReference>
<evidence type="ECO:0000259" key="6">
    <source>
        <dbReference type="Pfam" id="PF02770"/>
    </source>
</evidence>
<evidence type="ECO:0000259" key="7">
    <source>
        <dbReference type="Pfam" id="PF02771"/>
    </source>
</evidence>
<evidence type="ECO:0000313" key="9">
    <source>
        <dbReference type="Proteomes" id="UP000184327"/>
    </source>
</evidence>
<dbReference type="STRING" id="1122156.SAMN02745117_01537"/>
<dbReference type="GO" id="GO:0050660">
    <property type="term" value="F:flavin adenine dinucleotide binding"/>
    <property type="evidence" value="ECO:0007669"/>
    <property type="project" value="InterPro"/>
</dbReference>
<protein>
    <submittedName>
        <fullName evidence="8">Cyclohexanecarboxyl-CoA dehydrogenase</fullName>
    </submittedName>
</protein>
<feature type="domain" description="Acyl-CoA oxidase/dehydrogenase middle" evidence="6">
    <location>
        <begin position="125"/>
        <end position="220"/>
    </location>
</feature>
<dbReference type="InterPro" id="IPR037069">
    <property type="entry name" value="AcylCoA_DH/ox_N_sf"/>
</dbReference>
<dbReference type="InterPro" id="IPR009075">
    <property type="entry name" value="AcylCo_DH/oxidase_C"/>
</dbReference>
<dbReference type="InterPro" id="IPR006091">
    <property type="entry name" value="Acyl-CoA_Oxase/DH_mid-dom"/>
</dbReference>
<dbReference type="Gene3D" id="2.40.110.10">
    <property type="entry name" value="Butyryl-CoA Dehydrogenase, subunit A, domain 2"/>
    <property type="match status" value="1"/>
</dbReference>
<dbReference type="GO" id="GO:0003995">
    <property type="term" value="F:acyl-CoA dehydrogenase activity"/>
    <property type="evidence" value="ECO:0007669"/>
    <property type="project" value="TreeGrafter"/>
</dbReference>
<evidence type="ECO:0000256" key="4">
    <source>
        <dbReference type="ARBA" id="ARBA00022827"/>
    </source>
</evidence>
<dbReference type="PANTHER" id="PTHR43884:SF37">
    <property type="entry name" value="ACYL-COA DEHYDROGENASE"/>
    <property type="match status" value="1"/>
</dbReference>
<accession>A0A1M4ZXE2</accession>
<evidence type="ECO:0000256" key="3">
    <source>
        <dbReference type="ARBA" id="ARBA00022630"/>
    </source>
</evidence>
<keyword evidence="3" id="KW-0285">Flavoprotein</keyword>
<evidence type="ECO:0000313" key="8">
    <source>
        <dbReference type="EMBL" id="SHF22709.1"/>
    </source>
</evidence>
<organism evidence="8 9">
    <name type="scientific">Lampropedia hyalina DSM 16112</name>
    <dbReference type="NCBI Taxonomy" id="1122156"/>
    <lineage>
        <taxon>Bacteria</taxon>
        <taxon>Pseudomonadati</taxon>
        <taxon>Pseudomonadota</taxon>
        <taxon>Betaproteobacteria</taxon>
        <taxon>Burkholderiales</taxon>
        <taxon>Comamonadaceae</taxon>
        <taxon>Lampropedia</taxon>
    </lineage>
</organism>
<keyword evidence="9" id="KW-1185">Reference proteome</keyword>
<keyword evidence="4" id="KW-0274">FAD</keyword>
<evidence type="ECO:0000256" key="1">
    <source>
        <dbReference type="ARBA" id="ARBA00001974"/>
    </source>
</evidence>
<gene>
    <name evidence="8" type="ORF">SAMN02745117_01537</name>
</gene>
<reference evidence="8 9" key="1">
    <citation type="submission" date="2016-11" db="EMBL/GenBank/DDBJ databases">
        <authorList>
            <person name="Jaros S."/>
            <person name="Januszkiewicz K."/>
            <person name="Wedrychowicz H."/>
        </authorList>
    </citation>
    <scope>NUCLEOTIDE SEQUENCE [LARGE SCALE GENOMIC DNA]</scope>
    <source>
        <strain evidence="8 9">DSM 16112</strain>
    </source>
</reference>
<dbReference type="InterPro" id="IPR046373">
    <property type="entry name" value="Acyl-CoA_Oxase/DH_mid-dom_sf"/>
</dbReference>
<dbReference type="InterPro" id="IPR013786">
    <property type="entry name" value="AcylCoA_DH/ox_N"/>
</dbReference>
<dbReference type="Pfam" id="PF02770">
    <property type="entry name" value="Acyl-CoA_dh_M"/>
    <property type="match status" value="1"/>
</dbReference>
<dbReference type="RefSeq" id="WP_073356118.1">
    <property type="nucleotide sequence ID" value="NZ_FQUZ01000016.1"/>
</dbReference>
<dbReference type="PANTHER" id="PTHR43884">
    <property type="entry name" value="ACYL-COA DEHYDROGENASE"/>
    <property type="match status" value="1"/>
</dbReference>
<feature type="domain" description="Acyl-CoA dehydrogenase/oxidase C-terminal" evidence="5">
    <location>
        <begin position="232"/>
        <end position="377"/>
    </location>
</feature>
<dbReference type="InterPro" id="IPR036250">
    <property type="entry name" value="AcylCo_DH-like_C"/>
</dbReference>
<dbReference type="InterPro" id="IPR017620">
    <property type="entry name" value="Cyc-hxne_CoA_dehydrogenase"/>
</dbReference>